<reference evidence="3 4" key="1">
    <citation type="submission" date="2024-07" db="EMBL/GenBank/DDBJ databases">
        <title>Section-level genome sequencing and comparative genomics of Aspergillus sections Usti and Cavernicolus.</title>
        <authorList>
            <consortium name="Lawrence Berkeley National Laboratory"/>
            <person name="Nybo J.L."/>
            <person name="Vesth T.C."/>
            <person name="Theobald S."/>
            <person name="Frisvad J.C."/>
            <person name="Larsen T.O."/>
            <person name="Kjaerboelling I."/>
            <person name="Rothschild-Mancinelli K."/>
            <person name="Lyhne E.K."/>
            <person name="Kogle M.E."/>
            <person name="Barry K."/>
            <person name="Clum A."/>
            <person name="Na H."/>
            <person name="Ledsgaard L."/>
            <person name="Lin J."/>
            <person name="Lipzen A."/>
            <person name="Kuo A."/>
            <person name="Riley R."/>
            <person name="Mondo S."/>
            <person name="LaButti K."/>
            <person name="Haridas S."/>
            <person name="Pangalinan J."/>
            <person name="Salamov A.A."/>
            <person name="Simmons B.A."/>
            <person name="Magnuson J.K."/>
            <person name="Chen J."/>
            <person name="Drula E."/>
            <person name="Henrissat B."/>
            <person name="Wiebenga A."/>
            <person name="Lubbers R.J."/>
            <person name="Gomes A.C."/>
            <person name="Makela M.R."/>
            <person name="Stajich J."/>
            <person name="Grigoriev I.V."/>
            <person name="Mortensen U.H."/>
            <person name="De vries R.P."/>
            <person name="Baker S.E."/>
            <person name="Andersen M.R."/>
        </authorList>
    </citation>
    <scope>NUCLEOTIDE SEQUENCE [LARGE SCALE GENOMIC DNA]</scope>
    <source>
        <strain evidence="3 4">CBS 600.67</strain>
    </source>
</reference>
<dbReference type="Proteomes" id="UP001610335">
    <property type="component" value="Unassembled WGS sequence"/>
</dbReference>
<keyword evidence="4" id="KW-1185">Reference proteome</keyword>
<feature type="compositionally biased region" description="Polar residues" evidence="1">
    <location>
        <begin position="26"/>
        <end position="37"/>
    </location>
</feature>
<feature type="compositionally biased region" description="Polar residues" evidence="1">
    <location>
        <begin position="48"/>
        <end position="58"/>
    </location>
</feature>
<evidence type="ECO:0000259" key="2">
    <source>
        <dbReference type="Pfam" id="PF23232"/>
    </source>
</evidence>
<feature type="compositionally biased region" description="Basic and acidic residues" evidence="1">
    <location>
        <begin position="116"/>
        <end position="136"/>
    </location>
</feature>
<comment type="caution">
    <text evidence="3">The sequence shown here is derived from an EMBL/GenBank/DDBJ whole genome shotgun (WGS) entry which is preliminary data.</text>
</comment>
<dbReference type="Pfam" id="PF23232">
    <property type="entry name" value="AAA_lid_13"/>
    <property type="match status" value="1"/>
</dbReference>
<gene>
    <name evidence="3" type="ORF">BDW59DRAFT_162230</name>
</gene>
<evidence type="ECO:0000313" key="3">
    <source>
        <dbReference type="EMBL" id="KAL2824809.1"/>
    </source>
</evidence>
<organism evidence="3 4">
    <name type="scientific">Aspergillus cavernicola</name>
    <dbReference type="NCBI Taxonomy" id="176166"/>
    <lineage>
        <taxon>Eukaryota</taxon>
        <taxon>Fungi</taxon>
        <taxon>Dikarya</taxon>
        <taxon>Ascomycota</taxon>
        <taxon>Pezizomycotina</taxon>
        <taxon>Eurotiomycetes</taxon>
        <taxon>Eurotiomycetidae</taxon>
        <taxon>Eurotiales</taxon>
        <taxon>Aspergillaceae</taxon>
        <taxon>Aspergillus</taxon>
        <taxon>Aspergillus subgen. Nidulantes</taxon>
    </lineage>
</organism>
<feature type="region of interest" description="Disordered" evidence="1">
    <location>
        <begin position="1"/>
        <end position="58"/>
    </location>
</feature>
<evidence type="ECO:0000313" key="4">
    <source>
        <dbReference type="Proteomes" id="UP001610335"/>
    </source>
</evidence>
<dbReference type="InterPro" id="IPR056599">
    <property type="entry name" value="AAA_lid_fung"/>
</dbReference>
<protein>
    <recommendedName>
        <fullName evidence="2">AAA+ ATPase lid domain-containing protein</fullName>
    </recommendedName>
</protein>
<feature type="region of interest" description="Disordered" evidence="1">
    <location>
        <begin position="116"/>
        <end position="142"/>
    </location>
</feature>
<sequence>MLSSPASTSQSDTNRSVAKTALKSRLASSTNSRTSGPARSRSHLARKNGSSTWRFQGTAQLNGRDIRNALQMAITLAETECEEDPELDPSTMAIVVEKSHFERVMEIGRKFHDYVRSSRREDERKRAAGRMDRNDYWDESTT</sequence>
<feature type="compositionally biased region" description="Polar residues" evidence="1">
    <location>
        <begin position="1"/>
        <end position="17"/>
    </location>
</feature>
<dbReference type="EMBL" id="JBFXLS010000041">
    <property type="protein sequence ID" value="KAL2824809.1"/>
    <property type="molecule type" value="Genomic_DNA"/>
</dbReference>
<feature type="domain" description="AAA+ ATPase lid" evidence="2">
    <location>
        <begin position="58"/>
        <end position="121"/>
    </location>
</feature>
<evidence type="ECO:0000256" key="1">
    <source>
        <dbReference type="SAM" id="MobiDB-lite"/>
    </source>
</evidence>
<accession>A0ABR4IAR0</accession>
<proteinExistence type="predicted"/>
<name>A0ABR4IAR0_9EURO</name>